<evidence type="ECO:0000256" key="2">
    <source>
        <dbReference type="ARBA" id="ARBA00022840"/>
    </source>
</evidence>
<keyword evidence="2" id="KW-0067">ATP-binding</keyword>
<dbReference type="InterPro" id="IPR027417">
    <property type="entry name" value="P-loop_NTPase"/>
</dbReference>
<protein>
    <recommendedName>
        <fullName evidence="3">Sigma-54 factor interaction domain-containing protein</fullName>
    </recommendedName>
</protein>
<proteinExistence type="predicted"/>
<evidence type="ECO:0000313" key="5">
    <source>
        <dbReference type="Proteomes" id="UP000477680"/>
    </source>
</evidence>
<organism evidence="4 5">
    <name type="scientific">Kineobactrum salinum</name>
    <dbReference type="NCBI Taxonomy" id="2708301"/>
    <lineage>
        <taxon>Bacteria</taxon>
        <taxon>Pseudomonadati</taxon>
        <taxon>Pseudomonadota</taxon>
        <taxon>Gammaproteobacteria</taxon>
        <taxon>Cellvibrionales</taxon>
        <taxon>Halieaceae</taxon>
        <taxon>Kineobactrum</taxon>
    </lineage>
</organism>
<dbReference type="AlphaFoldDB" id="A0A6C0U3S5"/>
<dbReference type="PANTHER" id="PTHR32071">
    <property type="entry name" value="TRANSCRIPTIONAL REGULATORY PROTEIN"/>
    <property type="match status" value="1"/>
</dbReference>
<feature type="domain" description="Sigma-54 factor interaction" evidence="3">
    <location>
        <begin position="8"/>
        <end position="132"/>
    </location>
</feature>
<dbReference type="InterPro" id="IPR058031">
    <property type="entry name" value="AAA_lid_NorR"/>
</dbReference>
<dbReference type="Pfam" id="PF25601">
    <property type="entry name" value="AAA_lid_14"/>
    <property type="match status" value="1"/>
</dbReference>
<dbReference type="PROSITE" id="PS50045">
    <property type="entry name" value="SIGMA54_INTERACT_4"/>
    <property type="match status" value="1"/>
</dbReference>
<dbReference type="EMBL" id="CP048711">
    <property type="protein sequence ID" value="QIB65637.1"/>
    <property type="molecule type" value="Genomic_DNA"/>
</dbReference>
<dbReference type="GO" id="GO:0005524">
    <property type="term" value="F:ATP binding"/>
    <property type="evidence" value="ECO:0007669"/>
    <property type="project" value="UniProtKB-KW"/>
</dbReference>
<gene>
    <name evidence="4" type="ORF">G3T16_09680</name>
</gene>
<dbReference type="Proteomes" id="UP000477680">
    <property type="component" value="Chromosome"/>
</dbReference>
<evidence type="ECO:0000313" key="4">
    <source>
        <dbReference type="EMBL" id="QIB65637.1"/>
    </source>
</evidence>
<dbReference type="PANTHER" id="PTHR32071:SF81">
    <property type="entry name" value="PROPIONATE CATABOLISM OPERON REGULATORY PROTEIN"/>
    <property type="match status" value="1"/>
</dbReference>
<dbReference type="RefSeq" id="WP_163495006.1">
    <property type="nucleotide sequence ID" value="NZ_CP048711.1"/>
</dbReference>
<dbReference type="KEGG" id="kim:G3T16_09680"/>
<evidence type="ECO:0000259" key="3">
    <source>
        <dbReference type="PROSITE" id="PS50045"/>
    </source>
</evidence>
<name>A0A6C0U3S5_9GAMM</name>
<dbReference type="Gene3D" id="1.10.8.60">
    <property type="match status" value="1"/>
</dbReference>
<dbReference type="SUPFAM" id="SSF52540">
    <property type="entry name" value="P-loop containing nucleoside triphosphate hydrolases"/>
    <property type="match status" value="1"/>
</dbReference>
<sequence>MFKSPQLMAADAQLRLARQIASRRLADADPPAYLPQMRFVALFPDSLPRLVAQGVLQPKLASVFAGYPVQVPPLRHRKQAILRWANKILGQESSSRNRLCKGFTPEAEQAMRQHDWHGNISEIRQRVVRALDNRPGGEWLTPLDLQLFLGDQAPADTVALPLRQEFGAMDASHSPSAWEELELALAELVHLILRQGPVLPLGTWLADEVILAARGRYPEAPGRVAAFLQTSRRNINRWMPRVEQRGPLRSGCGLWLQVARLVDDWVRALGLAGPSPLEQAEALLLLQLEAQQSLATVALRAELLGVSKPTYLKKARQLPQAAAVNAVEK</sequence>
<accession>A0A6C0U3S5</accession>
<evidence type="ECO:0000256" key="1">
    <source>
        <dbReference type="ARBA" id="ARBA00022741"/>
    </source>
</evidence>
<reference evidence="4 5" key="1">
    <citation type="submission" date="2020-02" db="EMBL/GenBank/DDBJ databases">
        <title>Genome sequencing for Kineobactrum sp. M2.</title>
        <authorList>
            <person name="Park S.-J."/>
        </authorList>
    </citation>
    <scope>NUCLEOTIDE SEQUENCE [LARGE SCALE GENOMIC DNA]</scope>
    <source>
        <strain evidence="4 5">M2</strain>
    </source>
</reference>
<keyword evidence="5" id="KW-1185">Reference proteome</keyword>
<dbReference type="InterPro" id="IPR002078">
    <property type="entry name" value="Sigma_54_int"/>
</dbReference>
<dbReference type="GO" id="GO:0006355">
    <property type="term" value="P:regulation of DNA-templated transcription"/>
    <property type="evidence" value="ECO:0007669"/>
    <property type="project" value="InterPro"/>
</dbReference>
<keyword evidence="1" id="KW-0547">Nucleotide-binding</keyword>